<dbReference type="CDD" id="cd01448">
    <property type="entry name" value="TST_Repeat_1"/>
    <property type="match status" value="1"/>
</dbReference>
<sequence>MAAVACADSGGSGSVAVYAKEVLVDTEWVERQVANPSVRLLDVSSSSNGFGEGHIPGATYLSLRQLVNPNDPIQGQIATAAGVSEVLSGLGVERDQTLILYDDSRNLQAARAYWVLKYYQHENV</sequence>
<dbReference type="EMBL" id="UINC01140075">
    <property type="protein sequence ID" value="SVD27006.1"/>
    <property type="molecule type" value="Genomic_DNA"/>
</dbReference>
<dbReference type="InterPro" id="IPR051126">
    <property type="entry name" value="Thiosulfate_sulfurtransferase"/>
</dbReference>
<dbReference type="AlphaFoldDB" id="A0A382TY61"/>
<dbReference type="SUPFAM" id="SSF52821">
    <property type="entry name" value="Rhodanese/Cell cycle control phosphatase"/>
    <property type="match status" value="1"/>
</dbReference>
<accession>A0A382TY61</accession>
<proteinExistence type="predicted"/>
<dbReference type="PANTHER" id="PTHR43855">
    <property type="entry name" value="THIOSULFATE SULFURTRANSFERASE"/>
    <property type="match status" value="1"/>
</dbReference>
<reference evidence="3" key="1">
    <citation type="submission" date="2018-05" db="EMBL/GenBank/DDBJ databases">
        <authorList>
            <person name="Lanie J.A."/>
            <person name="Ng W.-L."/>
            <person name="Kazmierczak K.M."/>
            <person name="Andrzejewski T.M."/>
            <person name="Davidsen T.M."/>
            <person name="Wayne K.J."/>
            <person name="Tettelin H."/>
            <person name="Glass J.I."/>
            <person name="Rusch D."/>
            <person name="Podicherti R."/>
            <person name="Tsui H.-C.T."/>
            <person name="Winkler M.E."/>
        </authorList>
    </citation>
    <scope>NUCLEOTIDE SEQUENCE</scope>
</reference>
<dbReference type="PANTHER" id="PTHR43855:SF1">
    <property type="entry name" value="THIOSULFATE SULFURTRANSFERASE"/>
    <property type="match status" value="1"/>
</dbReference>
<organism evidence="3">
    <name type="scientific">marine metagenome</name>
    <dbReference type="NCBI Taxonomy" id="408172"/>
    <lineage>
        <taxon>unclassified sequences</taxon>
        <taxon>metagenomes</taxon>
        <taxon>ecological metagenomes</taxon>
    </lineage>
</organism>
<dbReference type="InterPro" id="IPR036873">
    <property type="entry name" value="Rhodanese-like_dom_sf"/>
</dbReference>
<dbReference type="InterPro" id="IPR001763">
    <property type="entry name" value="Rhodanese-like_dom"/>
</dbReference>
<dbReference type="Pfam" id="PF00581">
    <property type="entry name" value="Rhodanese"/>
    <property type="match status" value="1"/>
</dbReference>
<evidence type="ECO:0000256" key="1">
    <source>
        <dbReference type="ARBA" id="ARBA00022737"/>
    </source>
</evidence>
<evidence type="ECO:0000313" key="3">
    <source>
        <dbReference type="EMBL" id="SVD27006.1"/>
    </source>
</evidence>
<feature type="domain" description="Rhodanese" evidence="2">
    <location>
        <begin position="34"/>
        <end position="124"/>
    </location>
</feature>
<dbReference type="InterPro" id="IPR001307">
    <property type="entry name" value="Thiosulphate_STrfase_CS"/>
</dbReference>
<keyword evidence="1" id="KW-0677">Repeat</keyword>
<feature type="non-terminal residue" evidence="3">
    <location>
        <position position="124"/>
    </location>
</feature>
<dbReference type="PROSITE" id="PS50206">
    <property type="entry name" value="RHODANESE_3"/>
    <property type="match status" value="1"/>
</dbReference>
<dbReference type="GO" id="GO:0004792">
    <property type="term" value="F:thiosulfate-cyanide sulfurtransferase activity"/>
    <property type="evidence" value="ECO:0007669"/>
    <property type="project" value="InterPro"/>
</dbReference>
<dbReference type="PROSITE" id="PS00380">
    <property type="entry name" value="RHODANESE_1"/>
    <property type="match status" value="1"/>
</dbReference>
<protein>
    <recommendedName>
        <fullName evidence="2">Rhodanese domain-containing protein</fullName>
    </recommendedName>
</protein>
<name>A0A382TY61_9ZZZZ</name>
<gene>
    <name evidence="3" type="ORF">METZ01_LOCUS379860</name>
</gene>
<dbReference type="Gene3D" id="3.40.250.10">
    <property type="entry name" value="Rhodanese-like domain"/>
    <property type="match status" value="1"/>
</dbReference>
<evidence type="ECO:0000259" key="2">
    <source>
        <dbReference type="PROSITE" id="PS50206"/>
    </source>
</evidence>